<dbReference type="AlphaFoldDB" id="A0A8J8NV11"/>
<name>A0A8J8NV11_HALGN</name>
<keyword evidence="2" id="KW-1185">Reference proteome</keyword>
<evidence type="ECO:0000313" key="2">
    <source>
        <dbReference type="Proteomes" id="UP000785679"/>
    </source>
</evidence>
<proteinExistence type="predicted"/>
<protein>
    <submittedName>
        <fullName evidence="1">Uncharacterized protein</fullName>
    </submittedName>
</protein>
<sequence length="187" mass="20935">MKYFRRYLLDRHLQSHHQLSLKIINPDDSVHDDQSSSSTSWISYSSMHGQSITTAADELQPVTPKCSSKTLIQVEQVPNFAGFEQFGTKTSNIRAIQCSQDSQIGNQGQFVNNSHMTSQQSATLEPASIMLIGSNQIINENMGPLMTVPYYNQQQAGSNSDDWLLLYTDAAANGAFFDLYTFLNRTQ</sequence>
<dbReference type="Proteomes" id="UP000785679">
    <property type="component" value="Unassembled WGS sequence"/>
</dbReference>
<dbReference type="EMBL" id="RRYP01006843">
    <property type="protein sequence ID" value="TNV80925.1"/>
    <property type="molecule type" value="Genomic_DNA"/>
</dbReference>
<evidence type="ECO:0000313" key="1">
    <source>
        <dbReference type="EMBL" id="TNV80925.1"/>
    </source>
</evidence>
<accession>A0A8J8NV11</accession>
<reference evidence="1" key="1">
    <citation type="submission" date="2019-06" db="EMBL/GenBank/DDBJ databases">
        <authorList>
            <person name="Zheng W."/>
        </authorList>
    </citation>
    <scope>NUCLEOTIDE SEQUENCE</scope>
    <source>
        <strain evidence="1">QDHG01</strain>
    </source>
</reference>
<organism evidence="1 2">
    <name type="scientific">Halteria grandinella</name>
    <dbReference type="NCBI Taxonomy" id="5974"/>
    <lineage>
        <taxon>Eukaryota</taxon>
        <taxon>Sar</taxon>
        <taxon>Alveolata</taxon>
        <taxon>Ciliophora</taxon>
        <taxon>Intramacronucleata</taxon>
        <taxon>Spirotrichea</taxon>
        <taxon>Stichotrichia</taxon>
        <taxon>Sporadotrichida</taxon>
        <taxon>Halteriidae</taxon>
        <taxon>Halteria</taxon>
    </lineage>
</organism>
<comment type="caution">
    <text evidence="1">The sequence shown here is derived from an EMBL/GenBank/DDBJ whole genome shotgun (WGS) entry which is preliminary data.</text>
</comment>
<gene>
    <name evidence="1" type="ORF">FGO68_gene15715</name>
</gene>